<reference evidence="7 8" key="1">
    <citation type="submission" date="2022-03" db="EMBL/GenBank/DDBJ databases">
        <title>Metagenome-assembled genomes from swine fecal metagenomes.</title>
        <authorList>
            <person name="Holman D.B."/>
            <person name="Kommadath A."/>
        </authorList>
    </citation>
    <scope>NUCLEOTIDE SEQUENCE [LARGE SCALE GENOMIC DNA]</scope>
    <source>
        <strain evidence="7">SUG147</strain>
    </source>
</reference>
<dbReference type="GO" id="GO:0005840">
    <property type="term" value="C:ribosome"/>
    <property type="evidence" value="ECO:0007669"/>
    <property type="project" value="UniProtKB-KW"/>
</dbReference>
<comment type="similarity">
    <text evidence="2 6">Belongs to the universal ribosomal protein uL10 family.</text>
</comment>
<keyword evidence="4 6" id="KW-0687">Ribonucleoprotein</keyword>
<dbReference type="Gene3D" id="3.30.70.1730">
    <property type="match status" value="1"/>
</dbReference>
<evidence type="ECO:0000256" key="4">
    <source>
        <dbReference type="ARBA" id="ARBA00023274"/>
    </source>
</evidence>
<dbReference type="HAMAP" id="MF_00362">
    <property type="entry name" value="Ribosomal_uL10"/>
    <property type="match status" value="1"/>
</dbReference>
<dbReference type="AlphaFoldDB" id="A0AAE3JZW7"/>
<protein>
    <recommendedName>
        <fullName evidence="5 6">Large ribosomal subunit protein uL10</fullName>
    </recommendedName>
</protein>
<comment type="function">
    <text evidence="1 6">Forms part of the ribosomal stalk, playing a central role in the interaction of the ribosome with GTP-bound translation factors.</text>
</comment>
<gene>
    <name evidence="6 7" type="primary">rplJ</name>
    <name evidence="7" type="ORF">MR241_03490</name>
</gene>
<dbReference type="NCBIfam" id="NF000955">
    <property type="entry name" value="PRK00099.1-1"/>
    <property type="match status" value="1"/>
</dbReference>
<name>A0AAE3JZW7_9BACT</name>
<dbReference type="InterPro" id="IPR001790">
    <property type="entry name" value="Ribosomal_uL10"/>
</dbReference>
<sequence length="176" mass="18998">MPSAKILEQKKADTEALVEKFRSAVSGVLVSYAGITVEQDTALRKALREAGVDYRVYKNTMTERACVEAGYPALKDHLGGMTALALSKEDAVAPAKILKEYAEKIATFEVRAGFVDGEVLDSKGVEELASIPNKETLVCKIMMGMQNPLYKLAYALQAIIDKSGENVPAEEAPAAE</sequence>
<evidence type="ECO:0000256" key="2">
    <source>
        <dbReference type="ARBA" id="ARBA00008889"/>
    </source>
</evidence>
<keyword evidence="3 6" id="KW-0689">Ribosomal protein</keyword>
<dbReference type="GO" id="GO:1990904">
    <property type="term" value="C:ribonucleoprotein complex"/>
    <property type="evidence" value="ECO:0007669"/>
    <property type="project" value="UniProtKB-KW"/>
</dbReference>
<dbReference type="InterPro" id="IPR043141">
    <property type="entry name" value="Ribosomal_uL10-like_sf"/>
</dbReference>
<comment type="caution">
    <text evidence="7">The sequence shown here is derived from an EMBL/GenBank/DDBJ whole genome shotgun (WGS) entry which is preliminary data.</text>
</comment>
<evidence type="ECO:0000256" key="5">
    <source>
        <dbReference type="ARBA" id="ARBA00035202"/>
    </source>
</evidence>
<dbReference type="GO" id="GO:0070180">
    <property type="term" value="F:large ribosomal subunit rRNA binding"/>
    <property type="evidence" value="ECO:0007669"/>
    <property type="project" value="UniProtKB-UniRule"/>
</dbReference>
<evidence type="ECO:0000256" key="6">
    <source>
        <dbReference type="HAMAP-Rule" id="MF_00362"/>
    </source>
</evidence>
<keyword evidence="6" id="KW-0699">rRNA-binding</keyword>
<dbReference type="InterPro" id="IPR022973">
    <property type="entry name" value="Ribosomal_uL10_bac"/>
</dbReference>
<keyword evidence="6" id="KW-0694">RNA-binding</keyword>
<dbReference type="SUPFAM" id="SSF160369">
    <property type="entry name" value="Ribosomal protein L10-like"/>
    <property type="match status" value="1"/>
</dbReference>
<dbReference type="Proteomes" id="UP001139365">
    <property type="component" value="Unassembled WGS sequence"/>
</dbReference>
<evidence type="ECO:0000313" key="7">
    <source>
        <dbReference type="EMBL" id="MCI5755340.1"/>
    </source>
</evidence>
<accession>A0AAE3JZW7</accession>
<dbReference type="EMBL" id="JALEMU010000057">
    <property type="protein sequence ID" value="MCI5755340.1"/>
    <property type="molecule type" value="Genomic_DNA"/>
</dbReference>
<proteinExistence type="inferred from homology"/>
<comment type="subunit">
    <text evidence="6">Part of the ribosomal stalk of the 50S ribosomal subunit. The N-terminus interacts with L11 and the large rRNA to form the base of the stalk. The C-terminus forms an elongated spine to which L12 dimers bind in a sequential fashion forming a multimeric L10(L12)X complex.</text>
</comment>
<dbReference type="Pfam" id="PF00466">
    <property type="entry name" value="Ribosomal_L10"/>
    <property type="match status" value="1"/>
</dbReference>
<dbReference type="PANTHER" id="PTHR11560">
    <property type="entry name" value="39S RIBOSOMAL PROTEIN L10, MITOCHONDRIAL"/>
    <property type="match status" value="1"/>
</dbReference>
<evidence type="ECO:0000256" key="3">
    <source>
        <dbReference type="ARBA" id="ARBA00022980"/>
    </source>
</evidence>
<dbReference type="InterPro" id="IPR047865">
    <property type="entry name" value="Ribosomal_uL10_bac_type"/>
</dbReference>
<evidence type="ECO:0000313" key="8">
    <source>
        <dbReference type="Proteomes" id="UP001139365"/>
    </source>
</evidence>
<dbReference type="GO" id="GO:0006412">
    <property type="term" value="P:translation"/>
    <property type="evidence" value="ECO:0007669"/>
    <property type="project" value="UniProtKB-UniRule"/>
</dbReference>
<dbReference type="CDD" id="cd05797">
    <property type="entry name" value="Ribosomal_L10"/>
    <property type="match status" value="1"/>
</dbReference>
<evidence type="ECO:0000256" key="1">
    <source>
        <dbReference type="ARBA" id="ARBA00002633"/>
    </source>
</evidence>
<organism evidence="7 8">
    <name type="scientific">Candidatus Colimorpha enterica</name>
    <dbReference type="NCBI Taxonomy" id="3083063"/>
    <lineage>
        <taxon>Bacteria</taxon>
        <taxon>Pseudomonadati</taxon>
        <taxon>Bacteroidota</taxon>
        <taxon>Bacteroidia</taxon>
        <taxon>Bacteroidales</taxon>
        <taxon>Candidatus Colimorpha</taxon>
    </lineage>
</organism>